<reference evidence="2" key="1">
    <citation type="journal article" date="2019" name="Int. J. Syst. Evol. Microbiol.">
        <title>The Global Catalogue of Microorganisms (GCM) 10K type strain sequencing project: providing services to taxonomists for standard genome sequencing and annotation.</title>
        <authorList>
            <consortium name="The Broad Institute Genomics Platform"/>
            <consortium name="The Broad Institute Genome Sequencing Center for Infectious Disease"/>
            <person name="Wu L."/>
            <person name="Ma J."/>
        </authorList>
    </citation>
    <scope>NUCLEOTIDE SEQUENCE [LARGE SCALE GENOMIC DNA]</scope>
    <source>
        <strain evidence="2">JCM 11574</strain>
    </source>
</reference>
<evidence type="ECO:0000313" key="1">
    <source>
        <dbReference type="EMBL" id="GAA3129232.1"/>
    </source>
</evidence>
<dbReference type="Proteomes" id="UP001500893">
    <property type="component" value="Unassembled WGS sequence"/>
</dbReference>
<sequence length="80" mass="8141">MTSQVGLPFTFRAARETGSSARIPAYSRGSLNGQVRRIGNCGSGDPVSGAASADWVMAAFRTGSVTGSGLCWGAASTVTR</sequence>
<proteinExistence type="predicted"/>
<keyword evidence="2" id="KW-1185">Reference proteome</keyword>
<comment type="caution">
    <text evidence="1">The sequence shown here is derived from an EMBL/GenBank/DDBJ whole genome shotgun (WGS) entry which is preliminary data.</text>
</comment>
<organism evidence="1 2">
    <name type="scientific">Streptomyces rameus</name>
    <dbReference type="NCBI Taxonomy" id="68261"/>
    <lineage>
        <taxon>Bacteria</taxon>
        <taxon>Bacillati</taxon>
        <taxon>Actinomycetota</taxon>
        <taxon>Actinomycetes</taxon>
        <taxon>Kitasatosporales</taxon>
        <taxon>Streptomycetaceae</taxon>
        <taxon>Streptomyces</taxon>
    </lineage>
</organism>
<protein>
    <submittedName>
        <fullName evidence="1">Uncharacterized protein</fullName>
    </submittedName>
</protein>
<name>A0ABP6MX48_9ACTN</name>
<evidence type="ECO:0000313" key="2">
    <source>
        <dbReference type="Proteomes" id="UP001500893"/>
    </source>
</evidence>
<gene>
    <name evidence="1" type="ORF">GCM10010521_14350</name>
</gene>
<accession>A0ABP6MX48</accession>
<dbReference type="EMBL" id="BAAAVM010000015">
    <property type="protein sequence ID" value="GAA3129232.1"/>
    <property type="molecule type" value="Genomic_DNA"/>
</dbReference>